<dbReference type="Proteomes" id="UP000007635">
    <property type="component" value="Chromosome XV"/>
</dbReference>
<dbReference type="Pfam" id="PF07654">
    <property type="entry name" value="C1-set"/>
    <property type="match status" value="1"/>
</dbReference>
<dbReference type="InterPro" id="IPR003597">
    <property type="entry name" value="Ig_C1-set"/>
</dbReference>
<dbReference type="eggNOG" id="ENOG502S3FK">
    <property type="taxonomic scope" value="Eukaryota"/>
</dbReference>
<keyword evidence="5" id="KW-1185">Reference proteome</keyword>
<reference evidence="4 5" key="1">
    <citation type="journal article" date="2021" name="G3 (Bethesda)">
        <title>Improved contiguity of the threespine stickleback genome using long-read sequencing.</title>
        <authorList>
            <person name="Nath S."/>
            <person name="Shaw D.E."/>
            <person name="White M.A."/>
        </authorList>
    </citation>
    <scope>NUCLEOTIDE SEQUENCE [LARGE SCALE GENOMIC DNA]</scope>
    <source>
        <strain evidence="4 5">Lake Benthic</strain>
    </source>
</reference>
<evidence type="ECO:0000259" key="3">
    <source>
        <dbReference type="PROSITE" id="PS50835"/>
    </source>
</evidence>
<dbReference type="InterPro" id="IPR050380">
    <property type="entry name" value="Immune_Resp_Modulators"/>
</dbReference>
<dbReference type="InterPro" id="IPR007110">
    <property type="entry name" value="Ig-like_dom"/>
</dbReference>
<dbReference type="PANTHER" id="PTHR23411">
    <property type="entry name" value="TAPASIN"/>
    <property type="match status" value="1"/>
</dbReference>
<evidence type="ECO:0000313" key="4">
    <source>
        <dbReference type="Ensembl" id="ENSGACP00000016425.2"/>
    </source>
</evidence>
<evidence type="ECO:0000256" key="1">
    <source>
        <dbReference type="ARBA" id="ARBA00023319"/>
    </source>
</evidence>
<dbReference type="Ensembl" id="ENSGACT00000016457.2">
    <property type="protein sequence ID" value="ENSGACP00000016425.2"/>
    <property type="gene ID" value="ENSGACG00000012424.2"/>
</dbReference>
<dbReference type="InterPro" id="IPR036179">
    <property type="entry name" value="Ig-like_dom_sf"/>
</dbReference>
<dbReference type="SUPFAM" id="SSF48726">
    <property type="entry name" value="Immunoglobulin"/>
    <property type="match status" value="2"/>
</dbReference>
<dbReference type="PROSITE" id="PS50835">
    <property type="entry name" value="IG_LIKE"/>
    <property type="match status" value="1"/>
</dbReference>
<evidence type="ECO:0000313" key="5">
    <source>
        <dbReference type="Proteomes" id="UP000007635"/>
    </source>
</evidence>
<keyword evidence="2" id="KW-1133">Transmembrane helix</keyword>
<dbReference type="GeneTree" id="ENSGT00940000164625"/>
<dbReference type="Gene3D" id="2.60.40.10">
    <property type="entry name" value="Immunoglobulins"/>
    <property type="match status" value="2"/>
</dbReference>
<dbReference type="InParanoid" id="G3PFQ1"/>
<dbReference type="InterPro" id="IPR013783">
    <property type="entry name" value="Ig-like_fold"/>
</dbReference>
<evidence type="ECO:0000256" key="2">
    <source>
        <dbReference type="SAM" id="Phobius"/>
    </source>
</evidence>
<dbReference type="OMA" id="CCATNEK"/>
<reference evidence="4" key="2">
    <citation type="submission" date="2025-08" db="UniProtKB">
        <authorList>
            <consortium name="Ensembl"/>
        </authorList>
    </citation>
    <scope>IDENTIFICATION</scope>
</reference>
<feature type="domain" description="Ig-like" evidence="3">
    <location>
        <begin position="130"/>
        <end position="233"/>
    </location>
</feature>
<name>G3PFQ1_GASAC</name>
<proteinExistence type="predicted"/>
<protein>
    <recommendedName>
        <fullName evidence="3">Ig-like domain-containing protein</fullName>
    </recommendedName>
</protein>
<reference evidence="4" key="3">
    <citation type="submission" date="2025-09" db="UniProtKB">
        <authorList>
            <consortium name="Ensembl"/>
        </authorList>
    </citation>
    <scope>IDENTIFICATION</scope>
</reference>
<keyword evidence="2" id="KW-0472">Membrane</keyword>
<keyword evidence="1" id="KW-0393">Immunoglobulin domain</keyword>
<keyword evidence="2" id="KW-0812">Transmembrane</keyword>
<dbReference type="Bgee" id="ENSGACG00000012424">
    <property type="expression patterns" value="Expressed in pharyngeal gill and 9 other cell types or tissues"/>
</dbReference>
<organism evidence="4 5">
    <name type="scientific">Gasterosteus aculeatus aculeatus</name>
    <name type="common">three-spined stickleback</name>
    <dbReference type="NCBI Taxonomy" id="481459"/>
    <lineage>
        <taxon>Eukaryota</taxon>
        <taxon>Metazoa</taxon>
        <taxon>Chordata</taxon>
        <taxon>Craniata</taxon>
        <taxon>Vertebrata</taxon>
        <taxon>Euteleostomi</taxon>
        <taxon>Actinopterygii</taxon>
        <taxon>Neopterygii</taxon>
        <taxon>Teleostei</taxon>
        <taxon>Neoteleostei</taxon>
        <taxon>Acanthomorphata</taxon>
        <taxon>Eupercaria</taxon>
        <taxon>Perciformes</taxon>
        <taxon>Cottioidei</taxon>
        <taxon>Gasterosteales</taxon>
        <taxon>Gasterosteidae</taxon>
        <taxon>Gasterosteus</taxon>
    </lineage>
</organism>
<feature type="transmembrane region" description="Helical" evidence="2">
    <location>
        <begin position="253"/>
        <end position="274"/>
    </location>
</feature>
<dbReference type="AlphaFoldDB" id="G3PFQ1"/>
<dbReference type="SMART" id="SM00407">
    <property type="entry name" value="IGc1"/>
    <property type="match status" value="1"/>
</dbReference>
<accession>G3PFQ1</accession>
<sequence>FSTGQVSAATFQQSPPQIVEESTEVHINCSHDDSNLVVMLWYQQRRDNGSLALIGYGWVGSPNYEGQFKEQFELTRADTMRGALVVRTAAPSHSAPLLIISVWHCEYTEAYFGAGTKLTVLEPGLNVTKPKVKVLRPSARECGNPKDKARKTIVCVASGFYPDHVGILWNIDGQNVTDRRVATDNAALRVDQYYRITSRLSVPAEEWFTKGKNFTCIVSFFNGKNTELYKSSTIGEKGNSETTYLMVTQTARFSYIIFIFKSSIYGAFVAFLVWRLQVCDLLVLSCPLTFHPNCMFLLSLYFT</sequence>
<dbReference type="STRING" id="69293.ENSGACP00000016425"/>